<comment type="subcellular location">
    <subcellularLocation>
        <location evidence="1 11">Membrane</location>
        <topology evidence="1 11">Single-pass type II membrane protein</topology>
    </subcellularLocation>
</comment>
<comment type="similarity">
    <text evidence="3 11">Belongs to the glycosyltransferase 7 family.</text>
</comment>
<accession>A0A8R1YW10</accession>
<keyword evidence="11" id="KW-0464">Manganese</keyword>
<keyword evidence="13" id="KW-1185">Reference proteome</keyword>
<evidence type="ECO:0000256" key="3">
    <source>
        <dbReference type="ARBA" id="ARBA00005735"/>
    </source>
</evidence>
<dbReference type="PANTHER" id="PTHR19300:SF61">
    <property type="entry name" value="BETA-1,4-N-ACETYLGALACTOSAMINYLTRANSFERASE"/>
    <property type="match status" value="1"/>
</dbReference>
<keyword evidence="5 11" id="KW-0808">Transferase</keyword>
<dbReference type="GO" id="GO:0046872">
    <property type="term" value="F:metal ion binding"/>
    <property type="evidence" value="ECO:0007669"/>
    <property type="project" value="UniProtKB-UniRule"/>
</dbReference>
<dbReference type="GO" id="GO:0016020">
    <property type="term" value="C:membrane"/>
    <property type="evidence" value="ECO:0007669"/>
    <property type="project" value="UniProtKB-SubCell"/>
</dbReference>
<dbReference type="Gene3D" id="3.90.550.10">
    <property type="entry name" value="Spore Coat Polysaccharide Biosynthesis Protein SpsA, Chain A"/>
    <property type="match status" value="1"/>
</dbReference>
<comment type="cofactor">
    <cofactor evidence="11">
        <name>Mn(2+)</name>
        <dbReference type="ChEBI" id="CHEBI:29035"/>
    </cofactor>
</comment>
<keyword evidence="10 11" id="KW-0325">Glycoprotein</keyword>
<dbReference type="InterPro" id="IPR029044">
    <property type="entry name" value="Nucleotide-diphossugar_trans"/>
</dbReference>
<dbReference type="OrthoDB" id="10038994at2759"/>
<comment type="pathway">
    <text evidence="2 11">Protein modification; protein glycosylation.</text>
</comment>
<evidence type="ECO:0000256" key="1">
    <source>
        <dbReference type="ARBA" id="ARBA00004606"/>
    </source>
</evidence>
<gene>
    <name evidence="12" type="primary">WBGene00277711</name>
</gene>
<dbReference type="SUPFAM" id="SSF53448">
    <property type="entry name" value="Nucleotide-diphospho-sugar transferases"/>
    <property type="match status" value="1"/>
</dbReference>
<comment type="function">
    <text evidence="11">Catalyzes the transfer of galactose onto proteins or lipids.</text>
</comment>
<dbReference type="PANTHER" id="PTHR19300">
    <property type="entry name" value="BETA-1,4-GALACTOSYLTRANSFERASE"/>
    <property type="match status" value="1"/>
</dbReference>
<keyword evidence="7 11" id="KW-0735">Signal-anchor</keyword>
<dbReference type="Pfam" id="PF02709">
    <property type="entry name" value="Glyco_transf_7C"/>
    <property type="match status" value="1"/>
</dbReference>
<evidence type="ECO:0000256" key="5">
    <source>
        <dbReference type="ARBA" id="ARBA00022679"/>
    </source>
</evidence>
<evidence type="ECO:0000256" key="4">
    <source>
        <dbReference type="ARBA" id="ARBA00022676"/>
    </source>
</evidence>
<keyword evidence="8 11" id="KW-1133">Transmembrane helix</keyword>
<organism evidence="12 13">
    <name type="scientific">Pristionchus pacificus</name>
    <name type="common">Parasitic nematode worm</name>
    <dbReference type="NCBI Taxonomy" id="54126"/>
    <lineage>
        <taxon>Eukaryota</taxon>
        <taxon>Metazoa</taxon>
        <taxon>Ecdysozoa</taxon>
        <taxon>Nematoda</taxon>
        <taxon>Chromadorea</taxon>
        <taxon>Rhabditida</taxon>
        <taxon>Rhabditina</taxon>
        <taxon>Diplogasteromorpha</taxon>
        <taxon>Diplogasteroidea</taxon>
        <taxon>Neodiplogasteridae</taxon>
        <taxon>Pristionchus</taxon>
    </lineage>
</organism>
<evidence type="ECO:0000313" key="13">
    <source>
        <dbReference type="Proteomes" id="UP000005239"/>
    </source>
</evidence>
<dbReference type="AlphaFoldDB" id="A0A2A6BJY4"/>
<keyword evidence="9 11" id="KW-0472">Membrane</keyword>
<name>A0A2A6BJY4_PRIPA</name>
<dbReference type="GO" id="GO:0005975">
    <property type="term" value="P:carbohydrate metabolic process"/>
    <property type="evidence" value="ECO:0007669"/>
    <property type="project" value="InterPro"/>
</dbReference>
<dbReference type="GO" id="GO:0008378">
    <property type="term" value="F:galactosyltransferase activity"/>
    <property type="evidence" value="ECO:0000318"/>
    <property type="project" value="GO_Central"/>
</dbReference>
<dbReference type="GO" id="GO:0005794">
    <property type="term" value="C:Golgi apparatus"/>
    <property type="evidence" value="ECO:0000318"/>
    <property type="project" value="GO_Central"/>
</dbReference>
<dbReference type="InterPro" id="IPR027995">
    <property type="entry name" value="Galactosyl_T_N"/>
</dbReference>
<evidence type="ECO:0000313" key="12">
    <source>
        <dbReference type="EnsemblMetazoa" id="PPA39342.1"/>
    </source>
</evidence>
<dbReference type="InterPro" id="IPR003859">
    <property type="entry name" value="Galactosyl_T"/>
</dbReference>
<evidence type="ECO:0000256" key="7">
    <source>
        <dbReference type="ARBA" id="ARBA00022968"/>
    </source>
</evidence>
<keyword evidence="6 11" id="KW-0812">Transmembrane</keyword>
<evidence type="ECO:0000256" key="2">
    <source>
        <dbReference type="ARBA" id="ARBA00004922"/>
    </source>
</evidence>
<evidence type="ECO:0000256" key="9">
    <source>
        <dbReference type="ARBA" id="ARBA00023136"/>
    </source>
</evidence>
<reference evidence="12" key="2">
    <citation type="submission" date="2022-06" db="UniProtKB">
        <authorList>
            <consortium name="EnsemblMetazoa"/>
        </authorList>
    </citation>
    <scope>IDENTIFICATION</scope>
    <source>
        <strain evidence="12">PS312</strain>
    </source>
</reference>
<protein>
    <recommendedName>
        <fullName evidence="11">Beta-1,4-N-acetylgalactosaminyltransferase</fullName>
        <ecNumber evidence="11">2.4.1.-</ecNumber>
    </recommendedName>
    <alternativeName>
        <fullName evidence="11">Beta-4-GalNAcT</fullName>
    </alternativeName>
</protein>
<dbReference type="InterPro" id="IPR027791">
    <property type="entry name" value="Galactosyl_T_C"/>
</dbReference>
<evidence type="ECO:0000256" key="6">
    <source>
        <dbReference type="ARBA" id="ARBA00022692"/>
    </source>
</evidence>
<feature type="transmembrane region" description="Helical" evidence="11">
    <location>
        <begin position="12"/>
        <end position="34"/>
    </location>
</feature>
<dbReference type="PRINTS" id="PR02050">
    <property type="entry name" value="B14GALTRFASE"/>
</dbReference>
<proteinExistence type="inferred from homology"/>
<evidence type="ECO:0000256" key="8">
    <source>
        <dbReference type="ARBA" id="ARBA00022989"/>
    </source>
</evidence>
<reference evidence="13" key="1">
    <citation type="journal article" date="2008" name="Nat. Genet.">
        <title>The Pristionchus pacificus genome provides a unique perspective on nematode lifestyle and parasitism.</title>
        <authorList>
            <person name="Dieterich C."/>
            <person name="Clifton S.W."/>
            <person name="Schuster L.N."/>
            <person name="Chinwalla A."/>
            <person name="Delehaunty K."/>
            <person name="Dinkelacker I."/>
            <person name="Fulton L."/>
            <person name="Fulton R."/>
            <person name="Godfrey J."/>
            <person name="Minx P."/>
            <person name="Mitreva M."/>
            <person name="Roeseler W."/>
            <person name="Tian H."/>
            <person name="Witte H."/>
            <person name="Yang S.P."/>
            <person name="Wilson R.K."/>
            <person name="Sommer R.J."/>
        </authorList>
    </citation>
    <scope>NUCLEOTIDE SEQUENCE [LARGE SCALE GENOMIC DNA]</scope>
    <source>
        <strain evidence="13">PS312</strain>
    </source>
</reference>
<evidence type="ECO:0000256" key="11">
    <source>
        <dbReference type="RuleBase" id="RU368121"/>
    </source>
</evidence>
<sequence length="325" mass="37536">MRLSFGKIVKLLTTIGILSVFFVLIGMATIGGRFDILIIPSYSSPVLIEQPVCHASGTGRVPIKLNITNEVIFLNSFLSIICKPQDLERLSETYSIATGGIFTPHGCTPSQRVAVILPMRNREEHLRIYLYHMHPILQTHGIMYQIFVAEQIHDESLFNRGKLFNVAVEQILNRGVWDCLILSDIDLLPEDNRVTYTCRDIPQHLGYKMNKFSYKLLYEMFFGGLMAMTPKSYVKVNGFPNHYWGWGGEDDEFGKRIISTTGFHRPNSEFNHFTMIKHRHDEKNWRIGYRKSVVIEEKPLFTHIVADLKYDKIEKDKIKKICRGH</sequence>
<accession>A0A2A6BJY4</accession>
<evidence type="ECO:0000256" key="10">
    <source>
        <dbReference type="ARBA" id="ARBA00023180"/>
    </source>
</evidence>
<dbReference type="EnsemblMetazoa" id="PPA39342.1">
    <property type="protein sequence ID" value="PPA39342.1"/>
    <property type="gene ID" value="WBGene00277711"/>
</dbReference>
<keyword evidence="11" id="KW-0479">Metal-binding</keyword>
<dbReference type="EC" id="2.4.1.-" evidence="11"/>
<dbReference type="Pfam" id="PF13733">
    <property type="entry name" value="Glyco_transf_7N"/>
    <property type="match status" value="1"/>
</dbReference>
<keyword evidence="4 11" id="KW-0328">Glycosyltransferase</keyword>
<dbReference type="Proteomes" id="UP000005239">
    <property type="component" value="Unassembled WGS sequence"/>
</dbReference>